<evidence type="ECO:0000313" key="2">
    <source>
        <dbReference type="Proteomes" id="UP000612266"/>
    </source>
</evidence>
<dbReference type="InterPro" id="IPR020288">
    <property type="entry name" value="Sheath_initiator"/>
</dbReference>
<accession>A0A6G6SV31</accession>
<sequence>MRTFSINQQNDFAIGADGNLQICDNDEAVKNVCQHFIKAVRGEMLHKKDKGIPYWSATFSRQVDIPLFEMAFRQRIAEIEEVVAITYFHAFLEEGTLKYQADIRTIYGGFTLNG</sequence>
<name>A0A6G6SV31_9GAMM</name>
<dbReference type="AlphaFoldDB" id="A0A6G6SV31"/>
<gene>
    <name evidence="1" type="ORF">I4901_02780</name>
</gene>
<evidence type="ECO:0000313" key="1">
    <source>
        <dbReference type="EMBL" id="MBG2913289.1"/>
    </source>
</evidence>
<comment type="caution">
    <text evidence="1">The sequence shown here is derived from an EMBL/GenBank/DDBJ whole genome shotgun (WGS) entry which is preliminary data.</text>
</comment>
<dbReference type="Pfam" id="PF10934">
    <property type="entry name" value="Sheath_initiator"/>
    <property type="match status" value="1"/>
</dbReference>
<dbReference type="RefSeq" id="WP_075674204.1">
    <property type="nucleotide sequence ID" value="NZ_CP047349.1"/>
</dbReference>
<dbReference type="Proteomes" id="UP000612266">
    <property type="component" value="Unassembled WGS sequence"/>
</dbReference>
<proteinExistence type="predicted"/>
<organism evidence="1 2">
    <name type="scientific">Proteus terrae subsp. cibarius</name>
    <dbReference type="NCBI Taxonomy" id="626774"/>
    <lineage>
        <taxon>Bacteria</taxon>
        <taxon>Pseudomonadati</taxon>
        <taxon>Pseudomonadota</taxon>
        <taxon>Gammaproteobacteria</taxon>
        <taxon>Enterobacterales</taxon>
        <taxon>Morganellaceae</taxon>
        <taxon>Proteus</taxon>
    </lineage>
</organism>
<reference evidence="1" key="1">
    <citation type="submission" date="2020-11" db="EMBL/GenBank/DDBJ databases">
        <title>Enhanced detection system for hospital associated transmission using whole genome sequencing surveillance.</title>
        <authorList>
            <person name="Harrison L.H."/>
            <person name="Van Tyne D."/>
            <person name="Marsh J.W."/>
            <person name="Griffith M.P."/>
            <person name="Snyder D.J."/>
            <person name="Cooper V.S."/>
            <person name="Mustapha M."/>
        </authorList>
    </citation>
    <scope>NUCLEOTIDE SEQUENCE</scope>
    <source>
        <strain evidence="1">PR00070</strain>
    </source>
</reference>
<dbReference type="EMBL" id="JADSJR010000002">
    <property type="protein sequence ID" value="MBG2913289.1"/>
    <property type="molecule type" value="Genomic_DNA"/>
</dbReference>
<protein>
    <submittedName>
        <fullName evidence="1">Uncharacterized protein</fullName>
    </submittedName>
</protein>
<dbReference type="GeneID" id="57333430"/>